<comment type="caution">
    <text evidence="3">The sequence shown here is derived from an EMBL/GenBank/DDBJ whole genome shotgun (WGS) entry which is preliminary data.</text>
</comment>
<accession>A0A2G9I5I0</accession>
<name>A0A2G9I5I0_9LAMI</name>
<reference evidence="4" key="1">
    <citation type="journal article" date="2018" name="Gigascience">
        <title>Genome assembly of the Pink Ipe (Handroanthus impetiginosus, Bignoniaceae), a highly valued, ecologically keystone Neotropical timber forest tree.</title>
        <authorList>
            <person name="Silva-Junior O.B."/>
            <person name="Grattapaglia D."/>
            <person name="Novaes E."/>
            <person name="Collevatti R.G."/>
        </authorList>
    </citation>
    <scope>NUCLEOTIDE SEQUENCE [LARGE SCALE GENOMIC DNA]</scope>
    <source>
        <strain evidence="4">cv. UFG-1</strain>
    </source>
</reference>
<dbReference type="EMBL" id="NKXS01000325">
    <property type="protein sequence ID" value="PIN25009.1"/>
    <property type="molecule type" value="Genomic_DNA"/>
</dbReference>
<gene>
    <name evidence="3" type="ORF">CDL12_02271</name>
</gene>
<dbReference type="Gene3D" id="3.30.420.10">
    <property type="entry name" value="Ribonuclease H-like superfamily/Ribonuclease H"/>
    <property type="match status" value="1"/>
</dbReference>
<dbReference type="PANTHER" id="PTHR13620:SF105">
    <property type="entry name" value="OS01G0737700 PROTEIN"/>
    <property type="match status" value="1"/>
</dbReference>
<dbReference type="GO" id="GO:0008408">
    <property type="term" value="F:3'-5' exonuclease activity"/>
    <property type="evidence" value="ECO:0007669"/>
    <property type="project" value="TreeGrafter"/>
</dbReference>
<keyword evidence="1" id="KW-0540">Nuclease</keyword>
<dbReference type="Proteomes" id="UP000231279">
    <property type="component" value="Unassembled WGS sequence"/>
</dbReference>
<dbReference type="STRING" id="429701.A0A2G9I5I0"/>
<keyword evidence="2" id="KW-0378">Hydrolase</keyword>
<organism evidence="3 4">
    <name type="scientific">Handroanthus impetiginosus</name>
    <dbReference type="NCBI Taxonomy" id="429701"/>
    <lineage>
        <taxon>Eukaryota</taxon>
        <taxon>Viridiplantae</taxon>
        <taxon>Streptophyta</taxon>
        <taxon>Embryophyta</taxon>
        <taxon>Tracheophyta</taxon>
        <taxon>Spermatophyta</taxon>
        <taxon>Magnoliopsida</taxon>
        <taxon>eudicotyledons</taxon>
        <taxon>Gunneridae</taxon>
        <taxon>Pentapetalae</taxon>
        <taxon>asterids</taxon>
        <taxon>lamiids</taxon>
        <taxon>Lamiales</taxon>
        <taxon>Bignoniaceae</taxon>
        <taxon>Crescentiina</taxon>
        <taxon>Tabebuia alliance</taxon>
        <taxon>Handroanthus</taxon>
    </lineage>
</organism>
<dbReference type="SUPFAM" id="SSF53098">
    <property type="entry name" value="Ribonuclease H-like"/>
    <property type="match status" value="1"/>
</dbReference>
<sequence>MAAKISIVNVDASTAHQTYSVSFFNDEVHTTVTSDAGTVTKWINQIDHPNLLTAGLGIHFRHPDDLTGTTIELCVGGRCLIYQLDLIVVDHHPEALLNFLHYEGYTFVGVGIFPDVKRLNDDHAIYIPEKNLLDLRQLTVYNYCGPRDLREYKFHQTGLRELAEVVLEKEVEDLAPESVMLRRWDFRRLTSEQVRHACVKAFVSFEIGRVLNAREYNYRSLRS</sequence>
<dbReference type="GO" id="GO:0003676">
    <property type="term" value="F:nucleic acid binding"/>
    <property type="evidence" value="ECO:0007669"/>
    <property type="project" value="InterPro"/>
</dbReference>
<evidence type="ECO:0000256" key="2">
    <source>
        <dbReference type="ARBA" id="ARBA00022801"/>
    </source>
</evidence>
<proteinExistence type="predicted"/>
<dbReference type="InterPro" id="IPR051132">
    <property type="entry name" value="3-5_Exonuclease_domain"/>
</dbReference>
<dbReference type="GO" id="GO:0005737">
    <property type="term" value="C:cytoplasm"/>
    <property type="evidence" value="ECO:0007669"/>
    <property type="project" value="TreeGrafter"/>
</dbReference>
<dbReference type="InterPro" id="IPR036397">
    <property type="entry name" value="RNaseH_sf"/>
</dbReference>
<dbReference type="GO" id="GO:0005634">
    <property type="term" value="C:nucleus"/>
    <property type="evidence" value="ECO:0007669"/>
    <property type="project" value="TreeGrafter"/>
</dbReference>
<evidence type="ECO:0000256" key="1">
    <source>
        <dbReference type="ARBA" id="ARBA00022722"/>
    </source>
</evidence>
<evidence type="ECO:0000313" key="3">
    <source>
        <dbReference type="EMBL" id="PIN25009.1"/>
    </source>
</evidence>
<dbReference type="OrthoDB" id="10261556at2759"/>
<dbReference type="AlphaFoldDB" id="A0A2G9I5I0"/>
<dbReference type="PANTHER" id="PTHR13620">
    <property type="entry name" value="3-5 EXONUCLEASE"/>
    <property type="match status" value="1"/>
</dbReference>
<evidence type="ECO:0000313" key="4">
    <source>
        <dbReference type="Proteomes" id="UP000231279"/>
    </source>
</evidence>
<protein>
    <submittedName>
        <fullName evidence="3">Uncharacterized protein</fullName>
    </submittedName>
</protein>
<dbReference type="InterPro" id="IPR012337">
    <property type="entry name" value="RNaseH-like_sf"/>
</dbReference>
<keyword evidence="4" id="KW-1185">Reference proteome</keyword>